<accession>A0A931CSV3</accession>
<dbReference type="EMBL" id="JADNYM010000021">
    <property type="protein sequence ID" value="MBG0740824.1"/>
    <property type="molecule type" value="Genomic_DNA"/>
</dbReference>
<evidence type="ECO:0000313" key="3">
    <source>
        <dbReference type="Proteomes" id="UP000655366"/>
    </source>
</evidence>
<feature type="transmembrane region" description="Helical" evidence="1">
    <location>
        <begin position="29"/>
        <end position="49"/>
    </location>
</feature>
<comment type="caution">
    <text evidence="2">The sequence shown here is derived from an EMBL/GenBank/DDBJ whole genome shotgun (WGS) entry which is preliminary data.</text>
</comment>
<keyword evidence="1" id="KW-1133">Transmembrane helix</keyword>
<feature type="transmembrane region" description="Helical" evidence="1">
    <location>
        <begin position="143"/>
        <end position="166"/>
    </location>
</feature>
<sequence length="178" mass="18643">MWKPVLLRALVCLVFGAVTVFWAKPSEAGTGVAAGLYFLAAACAQVILLRQLQFRKTDKAFIALALPAGIMAAYGLSFLINSKLEFIGFNAAAALFLFGLGEVYLGIKYRRRHVLARDWLAAGVVGIGTAAVLPFFTALGPHALLGVVGGGAIITGALLLLAALTIRFDAAKPAQAVN</sequence>
<evidence type="ECO:0000313" key="2">
    <source>
        <dbReference type="EMBL" id="MBG0740824.1"/>
    </source>
</evidence>
<feature type="transmembrane region" description="Helical" evidence="1">
    <location>
        <begin position="86"/>
        <end position="107"/>
    </location>
</feature>
<keyword evidence="3" id="KW-1185">Reference proteome</keyword>
<evidence type="ECO:0000256" key="1">
    <source>
        <dbReference type="SAM" id="Phobius"/>
    </source>
</evidence>
<feature type="transmembrane region" description="Helical" evidence="1">
    <location>
        <begin position="5"/>
        <end position="23"/>
    </location>
</feature>
<keyword evidence="1" id="KW-0812">Transmembrane</keyword>
<feature type="transmembrane region" description="Helical" evidence="1">
    <location>
        <begin position="61"/>
        <end position="80"/>
    </location>
</feature>
<protein>
    <submittedName>
        <fullName evidence="2">Uncharacterized protein</fullName>
    </submittedName>
</protein>
<keyword evidence="1" id="KW-0472">Membrane</keyword>
<organism evidence="2 3">
    <name type="scientific">Arthrobacter terrae</name>
    <dbReference type="NCBI Taxonomy" id="2935737"/>
    <lineage>
        <taxon>Bacteria</taxon>
        <taxon>Bacillati</taxon>
        <taxon>Actinomycetota</taxon>
        <taxon>Actinomycetes</taxon>
        <taxon>Micrococcales</taxon>
        <taxon>Micrococcaceae</taxon>
        <taxon>Arthrobacter</taxon>
    </lineage>
</organism>
<feature type="transmembrane region" description="Helical" evidence="1">
    <location>
        <begin position="119"/>
        <end position="137"/>
    </location>
</feature>
<dbReference type="AlphaFoldDB" id="A0A931CSV3"/>
<proteinExistence type="predicted"/>
<dbReference type="Proteomes" id="UP000655366">
    <property type="component" value="Unassembled WGS sequence"/>
</dbReference>
<name>A0A931CSV3_9MICC</name>
<reference evidence="2 3" key="1">
    <citation type="submission" date="2020-11" db="EMBL/GenBank/DDBJ databases">
        <title>Arthrobacter antarcticus sp. nov., isolated from Antarctic Soil.</title>
        <authorList>
            <person name="Li J."/>
        </authorList>
    </citation>
    <scope>NUCLEOTIDE SEQUENCE [LARGE SCALE GENOMIC DNA]</scope>
    <source>
        <strain evidence="2 3">Z1-20</strain>
    </source>
</reference>
<gene>
    <name evidence="2" type="ORF">IV500_15720</name>
</gene>